<evidence type="ECO:0000313" key="1">
    <source>
        <dbReference type="EMBL" id="MCO1657166.1"/>
    </source>
</evidence>
<proteinExistence type="predicted"/>
<accession>A0ABT1A2C8</accession>
<protein>
    <submittedName>
        <fullName evidence="1">Uncharacterized protein</fullName>
    </submittedName>
</protein>
<evidence type="ECO:0000313" key="2">
    <source>
        <dbReference type="Proteomes" id="UP001165283"/>
    </source>
</evidence>
<gene>
    <name evidence="1" type="ORF">KDL28_19080</name>
</gene>
<dbReference type="RefSeq" id="WP_372497014.1">
    <property type="nucleotide sequence ID" value="NZ_JAGSOV010000040.1"/>
</dbReference>
<keyword evidence="2" id="KW-1185">Reference proteome</keyword>
<name>A0ABT1A2C8_9PSEU</name>
<sequence length="49" mass="5380">MTDAFTAADFRLSTIGEPQPVTAARERFPEELRALTTGPSFLFLVLHTG</sequence>
<dbReference type="Proteomes" id="UP001165283">
    <property type="component" value="Unassembled WGS sequence"/>
</dbReference>
<dbReference type="EMBL" id="JAGSOV010000040">
    <property type="protein sequence ID" value="MCO1657166.1"/>
    <property type="molecule type" value="Genomic_DNA"/>
</dbReference>
<organism evidence="1 2">
    <name type="scientific">Pseudonocardia humida</name>
    <dbReference type="NCBI Taxonomy" id="2800819"/>
    <lineage>
        <taxon>Bacteria</taxon>
        <taxon>Bacillati</taxon>
        <taxon>Actinomycetota</taxon>
        <taxon>Actinomycetes</taxon>
        <taxon>Pseudonocardiales</taxon>
        <taxon>Pseudonocardiaceae</taxon>
        <taxon>Pseudonocardia</taxon>
    </lineage>
</organism>
<reference evidence="1" key="1">
    <citation type="submission" date="2021-04" db="EMBL/GenBank/DDBJ databases">
        <title>Pseudonocardia sp. nov., isolated from sandy soil of mangrove forest.</title>
        <authorList>
            <person name="Zan Z."/>
            <person name="Huang R."/>
            <person name="Liu W."/>
        </authorList>
    </citation>
    <scope>NUCLEOTIDE SEQUENCE</scope>
    <source>
        <strain evidence="1">S2-4</strain>
    </source>
</reference>
<comment type="caution">
    <text evidence="1">The sequence shown here is derived from an EMBL/GenBank/DDBJ whole genome shotgun (WGS) entry which is preliminary data.</text>
</comment>